<dbReference type="EMBL" id="JADCNL010000008">
    <property type="protein sequence ID" value="KAG0470353.1"/>
    <property type="molecule type" value="Genomic_DNA"/>
</dbReference>
<keyword evidence="3" id="KW-1185">Reference proteome</keyword>
<dbReference type="PANTHER" id="PTHR47376">
    <property type="entry name" value="OS02G0597700 PROTEIN"/>
    <property type="match status" value="1"/>
</dbReference>
<dbReference type="OrthoDB" id="673865at2759"/>
<dbReference type="AlphaFoldDB" id="A0A835QF86"/>
<organism evidence="2 3">
    <name type="scientific">Vanilla planifolia</name>
    <name type="common">Vanilla</name>
    <dbReference type="NCBI Taxonomy" id="51239"/>
    <lineage>
        <taxon>Eukaryota</taxon>
        <taxon>Viridiplantae</taxon>
        <taxon>Streptophyta</taxon>
        <taxon>Embryophyta</taxon>
        <taxon>Tracheophyta</taxon>
        <taxon>Spermatophyta</taxon>
        <taxon>Magnoliopsida</taxon>
        <taxon>Liliopsida</taxon>
        <taxon>Asparagales</taxon>
        <taxon>Orchidaceae</taxon>
        <taxon>Vanilloideae</taxon>
        <taxon>Vanilleae</taxon>
        <taxon>Vanilla</taxon>
    </lineage>
</organism>
<dbReference type="Proteomes" id="UP000636800">
    <property type="component" value="Unassembled WGS sequence"/>
</dbReference>
<gene>
    <name evidence="2" type="ORF">HPP92_017053</name>
</gene>
<dbReference type="Gene3D" id="3.10.20.90">
    <property type="entry name" value="Phosphatidylinositol 3-kinase Catalytic Subunit, Chain A, domain 1"/>
    <property type="match status" value="1"/>
</dbReference>
<comment type="caution">
    <text evidence="2">The sequence shown here is derived from an EMBL/GenBank/DDBJ whole genome shotgun (WGS) entry which is preliminary data.</text>
</comment>
<dbReference type="SMART" id="SM00213">
    <property type="entry name" value="UBQ"/>
    <property type="match status" value="1"/>
</dbReference>
<sequence length="151" mass="16915">MVQLRSIKLFKTSSKSNRCARDAGKFCNRIEWELRPGGLLVQKREAKVVDDRGLITVRVSTGLDSHNFTIDPTATFGKLKELVAAKTGMEPGEQRLLFKGKEREDEEHLHMVGVKDGNKVLLFVHPMAIRVLGIGVQRREVDGHRPASIEA</sequence>
<name>A0A835QF86_VANPL</name>
<dbReference type="InterPro" id="IPR029071">
    <property type="entry name" value="Ubiquitin-like_domsf"/>
</dbReference>
<reference evidence="2 3" key="1">
    <citation type="journal article" date="2020" name="Nat. Food">
        <title>A phased Vanilla planifolia genome enables genetic improvement of flavour and production.</title>
        <authorList>
            <person name="Hasing T."/>
            <person name="Tang H."/>
            <person name="Brym M."/>
            <person name="Khazi F."/>
            <person name="Huang T."/>
            <person name="Chambers A.H."/>
        </authorList>
    </citation>
    <scope>NUCLEOTIDE SEQUENCE [LARGE SCALE GENOMIC DNA]</scope>
    <source>
        <tissue evidence="2">Leaf</tissue>
    </source>
</reference>
<dbReference type="SUPFAM" id="SSF54236">
    <property type="entry name" value="Ubiquitin-like"/>
    <property type="match status" value="1"/>
</dbReference>
<evidence type="ECO:0000313" key="2">
    <source>
        <dbReference type="EMBL" id="KAG0470353.1"/>
    </source>
</evidence>
<accession>A0A835QF86</accession>
<evidence type="ECO:0000313" key="3">
    <source>
        <dbReference type="Proteomes" id="UP000636800"/>
    </source>
</evidence>
<feature type="domain" description="Ubiquitin-like" evidence="1">
    <location>
        <begin position="55"/>
        <end position="124"/>
    </location>
</feature>
<dbReference type="InterPro" id="IPR000626">
    <property type="entry name" value="Ubiquitin-like_dom"/>
</dbReference>
<dbReference type="Pfam" id="PF00240">
    <property type="entry name" value="ubiquitin"/>
    <property type="match status" value="1"/>
</dbReference>
<dbReference type="PROSITE" id="PS50053">
    <property type="entry name" value="UBIQUITIN_2"/>
    <property type="match status" value="1"/>
</dbReference>
<evidence type="ECO:0000259" key="1">
    <source>
        <dbReference type="PROSITE" id="PS50053"/>
    </source>
</evidence>
<protein>
    <recommendedName>
        <fullName evidence="1">Ubiquitin-like domain-containing protein</fullName>
    </recommendedName>
</protein>
<proteinExistence type="predicted"/>